<name>A0AAU0QK28_9NEOP</name>
<comment type="subcellular location">
    <subcellularLocation>
        <location evidence="1">Cell membrane</location>
        <topology evidence="1">Multi-pass membrane protein</topology>
    </subcellularLocation>
</comment>
<reference evidence="11" key="1">
    <citation type="submission" date="2023-05" db="EMBL/GenBank/DDBJ databases">
        <authorList>
            <person name="Pathak J."/>
            <person name="Thiruvengadam V."/>
            <person name="Gracy G.R."/>
            <person name="M M."/>
        </authorList>
    </citation>
    <scope>NUCLEOTIDE SEQUENCE</scope>
    <source>
        <tissue evidence="11">Head and antenna</tissue>
    </source>
</reference>
<dbReference type="Gene3D" id="3.40.190.10">
    <property type="entry name" value="Periplasmic binding protein-like II"/>
    <property type="match status" value="1"/>
</dbReference>
<keyword evidence="3" id="KW-1003">Cell membrane</keyword>
<dbReference type="SUPFAM" id="SSF53850">
    <property type="entry name" value="Periplasmic binding protein-like II"/>
    <property type="match status" value="1"/>
</dbReference>
<evidence type="ECO:0000256" key="6">
    <source>
        <dbReference type="ARBA" id="ARBA00023136"/>
    </source>
</evidence>
<proteinExistence type="evidence at transcript level"/>
<dbReference type="AlphaFoldDB" id="A0AAU0QK28"/>
<evidence type="ECO:0000256" key="1">
    <source>
        <dbReference type="ARBA" id="ARBA00004651"/>
    </source>
</evidence>
<dbReference type="InterPro" id="IPR001320">
    <property type="entry name" value="Iontro_rcpt_C"/>
</dbReference>
<evidence type="ECO:0000256" key="2">
    <source>
        <dbReference type="ARBA" id="ARBA00008685"/>
    </source>
</evidence>
<evidence type="ECO:0000256" key="5">
    <source>
        <dbReference type="ARBA" id="ARBA00022989"/>
    </source>
</evidence>
<feature type="domain" description="Ionotropic glutamate receptor C-terminal" evidence="10">
    <location>
        <begin position="138"/>
        <end position="398"/>
    </location>
</feature>
<dbReference type="GO" id="GO:0005886">
    <property type="term" value="C:plasma membrane"/>
    <property type="evidence" value="ECO:0007669"/>
    <property type="project" value="UniProtKB-SubCell"/>
</dbReference>
<evidence type="ECO:0000256" key="9">
    <source>
        <dbReference type="SAM" id="Phobius"/>
    </source>
</evidence>
<evidence type="ECO:0000256" key="7">
    <source>
        <dbReference type="ARBA" id="ARBA00023170"/>
    </source>
</evidence>
<keyword evidence="7 11" id="KW-0675">Receptor</keyword>
<dbReference type="InterPro" id="IPR052192">
    <property type="entry name" value="Insect_Ionotropic_Sensory_Rcpt"/>
</dbReference>
<keyword evidence="4 9" id="KW-0812">Transmembrane</keyword>
<dbReference type="GO" id="GO:0015276">
    <property type="term" value="F:ligand-gated monoatomic ion channel activity"/>
    <property type="evidence" value="ECO:0007669"/>
    <property type="project" value="InterPro"/>
</dbReference>
<evidence type="ECO:0000256" key="3">
    <source>
        <dbReference type="ARBA" id="ARBA00022475"/>
    </source>
</evidence>
<feature type="transmembrane region" description="Helical" evidence="9">
    <location>
        <begin position="206"/>
        <end position="227"/>
    </location>
</feature>
<dbReference type="EMBL" id="OQ970316">
    <property type="protein sequence ID" value="WPO56516.1"/>
    <property type="molecule type" value="mRNA"/>
</dbReference>
<organism evidence="11">
    <name type="scientific">Leucinodes orbonalis</name>
    <dbReference type="NCBI Taxonomy" id="711050"/>
    <lineage>
        <taxon>Eukaryota</taxon>
        <taxon>Metazoa</taxon>
        <taxon>Ecdysozoa</taxon>
        <taxon>Arthropoda</taxon>
        <taxon>Hexapoda</taxon>
        <taxon>Insecta</taxon>
        <taxon>Pterygota</taxon>
        <taxon>Neoptera</taxon>
        <taxon>Endopterygota</taxon>
        <taxon>Lepidoptera</taxon>
        <taxon>Glossata</taxon>
        <taxon>Ditrysia</taxon>
        <taxon>Pyraloidea</taxon>
        <taxon>Crambidae</taxon>
        <taxon>Spilomelinae</taxon>
        <taxon>Leucinodes</taxon>
    </lineage>
</organism>
<comment type="similarity">
    <text evidence="2">Belongs to the glutamate-gated ion channel (TC 1.A.10.1) family.</text>
</comment>
<evidence type="ECO:0000256" key="8">
    <source>
        <dbReference type="ARBA" id="ARBA00023180"/>
    </source>
</evidence>
<sequence>MISGIVMIIKLRSFLCDRLWFEEKVLITLSFTVIRDLKNDAGSKHCWMFIKHAFEMLNVTPRYIFSYRWGYKVNGQWSGMINDISTNKAELGTNILIKNERWDVVSFTDVVSPLYALFVFRQPPLAYTSNIFSLPFSTNVWLALVVLVAAATLTLFCTSIWEITMERSPSQLDGSLSDALLLTLSAVAQQGCFIEPSRAPGRIMEWFLFTALMALYAAYSANIVVLLQAPSTSINTLAQLSASKITLAAVDLDYSRFILSPYKDPVRVKINRRIMPEGGQPIFYPMDEGVEKIRQGLFAFHALAEPTYRRIENTFLESEKCDLAEIDFVNTFSSYIPVKKDSPNLELLRVSFKLIRETGLLSAISKRLLVPKPKCVNRVSAFSSVGLLDMRPVIIFMLYGIAFSLLIFFAEVAIYKLGLKYQRKNRK</sequence>
<dbReference type="Gene3D" id="1.10.287.70">
    <property type="match status" value="1"/>
</dbReference>
<keyword evidence="6 9" id="KW-0472">Membrane</keyword>
<dbReference type="GO" id="GO:0050906">
    <property type="term" value="P:detection of stimulus involved in sensory perception"/>
    <property type="evidence" value="ECO:0007669"/>
    <property type="project" value="UniProtKB-ARBA"/>
</dbReference>
<keyword evidence="8" id="KW-0325">Glycoprotein</keyword>
<evidence type="ECO:0000259" key="10">
    <source>
        <dbReference type="Pfam" id="PF00060"/>
    </source>
</evidence>
<dbReference type="Pfam" id="PF00060">
    <property type="entry name" value="Lig_chan"/>
    <property type="match status" value="1"/>
</dbReference>
<accession>A0AAU0QK28</accession>
<dbReference type="PANTHER" id="PTHR42643:SF33">
    <property type="entry name" value="GLUTAMATE RECEPTOR 2-LIKE PROTEIN"/>
    <property type="match status" value="1"/>
</dbReference>
<evidence type="ECO:0000256" key="4">
    <source>
        <dbReference type="ARBA" id="ARBA00022692"/>
    </source>
</evidence>
<protein>
    <submittedName>
        <fullName evidence="11">Ionotropic receptor</fullName>
    </submittedName>
</protein>
<dbReference type="PANTHER" id="PTHR42643">
    <property type="entry name" value="IONOTROPIC RECEPTOR 20A-RELATED"/>
    <property type="match status" value="1"/>
</dbReference>
<evidence type="ECO:0000313" key="11">
    <source>
        <dbReference type="EMBL" id="WPO56516.1"/>
    </source>
</evidence>
<feature type="transmembrane region" description="Helical" evidence="9">
    <location>
        <begin position="140"/>
        <end position="161"/>
    </location>
</feature>
<feature type="transmembrane region" description="Helical" evidence="9">
    <location>
        <begin position="393"/>
        <end position="417"/>
    </location>
</feature>
<keyword evidence="5 9" id="KW-1133">Transmembrane helix</keyword>